<evidence type="ECO:0000313" key="5">
    <source>
        <dbReference type="EMBL" id="RHM06005.1"/>
    </source>
</evidence>
<dbReference type="EMBL" id="JAGZMZ010000005">
    <property type="protein sequence ID" value="MBS4883733.1"/>
    <property type="molecule type" value="Genomic_DNA"/>
</dbReference>
<dbReference type="InterPro" id="IPR050624">
    <property type="entry name" value="HTH-type_Tx_Regulator"/>
</dbReference>
<dbReference type="PRINTS" id="PR00455">
    <property type="entry name" value="HTHTETR"/>
</dbReference>
<evidence type="ECO:0000256" key="2">
    <source>
        <dbReference type="PROSITE-ProRule" id="PRU00335"/>
    </source>
</evidence>
<sequence>MLEKEEKTKVSLKKEDKKQRLLDAAYHLFVEKGFRDTTIQNIVDYAGVAKGTFYLYFKDRYDIQEHVIAAQAYQLFQHAIEAIAIQCPDRFEDRVIMAVDHIIDELMENRDLLHLIRKNLSAGLFEPKLVRLLEAQNSEFIKVFEQDCKASNIPISNPQLMLFMIIELAGSSCYNCILHGQPMDIMEYKPYLYKAIKAILHMEEL</sequence>
<proteinExistence type="predicted"/>
<organism evidence="5 6">
    <name type="scientific">Amedibacillus dolichus</name>
    <dbReference type="NCBI Taxonomy" id="31971"/>
    <lineage>
        <taxon>Bacteria</taxon>
        <taxon>Bacillati</taxon>
        <taxon>Bacillota</taxon>
        <taxon>Erysipelotrichia</taxon>
        <taxon>Erysipelotrichales</taxon>
        <taxon>Erysipelotrichaceae</taxon>
        <taxon>Amedibacillus</taxon>
    </lineage>
</organism>
<dbReference type="AlphaFoldDB" id="A0A415P087"/>
<dbReference type="Proteomes" id="UP000284868">
    <property type="component" value="Unassembled WGS sequence"/>
</dbReference>
<accession>A0A415P087</accession>
<dbReference type="GO" id="GO:0003677">
    <property type="term" value="F:DNA binding"/>
    <property type="evidence" value="ECO:0007669"/>
    <property type="project" value="UniProtKB-UniRule"/>
</dbReference>
<dbReference type="InterPro" id="IPR001647">
    <property type="entry name" value="HTH_TetR"/>
</dbReference>
<evidence type="ECO:0000313" key="6">
    <source>
        <dbReference type="Proteomes" id="UP000284868"/>
    </source>
</evidence>
<evidence type="ECO:0000313" key="4">
    <source>
        <dbReference type="EMBL" id="MBS4883733.1"/>
    </source>
</evidence>
<dbReference type="PANTHER" id="PTHR43479:SF11">
    <property type="entry name" value="ACREF_ENVCD OPERON REPRESSOR-RELATED"/>
    <property type="match status" value="1"/>
</dbReference>
<keyword evidence="6" id="KW-1185">Reference proteome</keyword>
<keyword evidence="1 2" id="KW-0238">DNA-binding</keyword>
<dbReference type="SUPFAM" id="SSF46689">
    <property type="entry name" value="Homeodomain-like"/>
    <property type="match status" value="1"/>
</dbReference>
<feature type="DNA-binding region" description="H-T-H motif" evidence="2">
    <location>
        <begin position="38"/>
        <end position="57"/>
    </location>
</feature>
<evidence type="ECO:0000256" key="1">
    <source>
        <dbReference type="ARBA" id="ARBA00023125"/>
    </source>
</evidence>
<dbReference type="OrthoDB" id="9812484at2"/>
<dbReference type="InterPro" id="IPR009057">
    <property type="entry name" value="Homeodomain-like_sf"/>
</dbReference>
<dbReference type="Gene3D" id="1.10.357.10">
    <property type="entry name" value="Tetracycline Repressor, domain 2"/>
    <property type="match status" value="1"/>
</dbReference>
<dbReference type="Pfam" id="PF00440">
    <property type="entry name" value="TetR_N"/>
    <property type="match status" value="1"/>
</dbReference>
<reference evidence="4" key="2">
    <citation type="submission" date="2021-02" db="EMBL/GenBank/DDBJ databases">
        <title>Infant gut strain persistence is associated with maternal origin, phylogeny, and functional potential including surface adhesion and iron acquisition.</title>
        <authorList>
            <person name="Lou Y.C."/>
        </authorList>
    </citation>
    <scope>NUCLEOTIDE SEQUENCE</scope>
    <source>
        <strain evidence="4">L3_108_103G1_dasL3_108_103G1_concoct_2</strain>
    </source>
</reference>
<dbReference type="EMBL" id="QRPK01000094">
    <property type="protein sequence ID" value="RHM06005.1"/>
    <property type="molecule type" value="Genomic_DNA"/>
</dbReference>
<dbReference type="RefSeq" id="WP_118365917.1">
    <property type="nucleotide sequence ID" value="NZ_JAGZMZ010000005.1"/>
</dbReference>
<name>A0A415P087_9FIRM</name>
<dbReference type="PANTHER" id="PTHR43479">
    <property type="entry name" value="ACREF/ENVCD OPERON REPRESSOR-RELATED"/>
    <property type="match status" value="1"/>
</dbReference>
<dbReference type="PROSITE" id="PS50977">
    <property type="entry name" value="HTH_TETR_2"/>
    <property type="match status" value="1"/>
</dbReference>
<feature type="domain" description="HTH tetR-type" evidence="3">
    <location>
        <begin position="15"/>
        <end position="75"/>
    </location>
</feature>
<dbReference type="Proteomes" id="UP000753219">
    <property type="component" value="Unassembled WGS sequence"/>
</dbReference>
<protein>
    <submittedName>
        <fullName evidence="5">TetR/AcrR family transcriptional regulator</fullName>
    </submittedName>
</protein>
<gene>
    <name evidence="5" type="ORF">DWZ83_10130</name>
    <name evidence="4" type="ORF">KHZ85_03105</name>
</gene>
<reference evidence="5 6" key="1">
    <citation type="submission" date="2018-08" db="EMBL/GenBank/DDBJ databases">
        <title>A genome reference for cultivated species of the human gut microbiota.</title>
        <authorList>
            <person name="Zou Y."/>
            <person name="Xue W."/>
            <person name="Luo G."/>
        </authorList>
    </citation>
    <scope>NUCLEOTIDE SEQUENCE [LARGE SCALE GENOMIC DNA]</scope>
    <source>
        <strain evidence="5 6">AF35-6BH</strain>
    </source>
</reference>
<evidence type="ECO:0000259" key="3">
    <source>
        <dbReference type="PROSITE" id="PS50977"/>
    </source>
</evidence>
<comment type="caution">
    <text evidence="5">The sequence shown here is derived from an EMBL/GenBank/DDBJ whole genome shotgun (WGS) entry which is preliminary data.</text>
</comment>